<dbReference type="SUPFAM" id="SSF52540">
    <property type="entry name" value="P-loop containing nucleoside triphosphate hydrolases"/>
    <property type="match status" value="1"/>
</dbReference>
<dbReference type="EMBL" id="FUPS01000002">
    <property type="protein sequence ID" value="SJR92849.1"/>
    <property type="molecule type" value="Genomic_DNA"/>
</dbReference>
<dbReference type="GO" id="GO:0005829">
    <property type="term" value="C:cytosol"/>
    <property type="evidence" value="ECO:0007669"/>
    <property type="project" value="TreeGrafter"/>
</dbReference>
<feature type="domain" description="Helicase ATP-binding" evidence="6">
    <location>
        <begin position="33"/>
        <end position="206"/>
    </location>
</feature>
<feature type="domain" description="Helicase C-terminal" evidence="7">
    <location>
        <begin position="233"/>
        <end position="377"/>
    </location>
</feature>
<dbReference type="KEGG" id="pdf:CD630DERM_21060"/>
<dbReference type="GO" id="GO:0033592">
    <property type="term" value="F:RNA strand annealing activity"/>
    <property type="evidence" value="ECO:0007669"/>
    <property type="project" value="TreeGrafter"/>
</dbReference>
<dbReference type="GO" id="GO:0005524">
    <property type="term" value="F:ATP binding"/>
    <property type="evidence" value="ECO:0007669"/>
    <property type="project" value="UniProtKB-KW"/>
</dbReference>
<dbReference type="PANTHER" id="PTHR47963">
    <property type="entry name" value="DEAD-BOX ATP-DEPENDENT RNA HELICASE 47, MITOCHONDRIAL"/>
    <property type="match status" value="1"/>
</dbReference>
<proteinExistence type="predicted"/>
<dbReference type="EMBL" id="DAEPXK010000032">
    <property type="protein sequence ID" value="HBH1543204.1"/>
    <property type="molecule type" value="Genomic_DNA"/>
</dbReference>
<dbReference type="PANTHER" id="PTHR47963:SF7">
    <property type="entry name" value="ATP-DEPENDENT RNA HELICASE YFML-RELATED"/>
    <property type="match status" value="1"/>
</dbReference>
<feature type="domain" description="DEAD-box RNA helicase Q" evidence="8">
    <location>
        <begin position="2"/>
        <end position="30"/>
    </location>
</feature>
<dbReference type="Proteomes" id="UP000189137">
    <property type="component" value="Unassembled WGS sequence"/>
</dbReference>
<evidence type="ECO:0000313" key="13">
    <source>
        <dbReference type="EMBL" id="SJR92849.1"/>
    </source>
</evidence>
<dbReference type="CDD" id="cd00268">
    <property type="entry name" value="DEADc"/>
    <property type="match status" value="1"/>
</dbReference>
<dbReference type="InterPro" id="IPR014001">
    <property type="entry name" value="Helicase_ATP-bd"/>
</dbReference>
<evidence type="ECO:0000313" key="11">
    <source>
        <dbReference type="EMBL" id="CDT16168.1"/>
    </source>
</evidence>
<keyword evidence="3 10" id="KW-0347">Helicase</keyword>
<dbReference type="InterPro" id="IPR044742">
    <property type="entry name" value="DEAD/DEAH_RhlB"/>
</dbReference>
<evidence type="ECO:0000256" key="3">
    <source>
        <dbReference type="ARBA" id="ARBA00022806"/>
    </source>
</evidence>
<evidence type="ECO:0000256" key="5">
    <source>
        <dbReference type="PROSITE-ProRule" id="PRU00552"/>
    </source>
</evidence>
<keyword evidence="4" id="KW-0067">ATP-binding</keyword>
<reference evidence="13 14" key="2">
    <citation type="submission" date="2017-02" db="EMBL/GenBank/DDBJ databases">
        <authorList>
            <consortium name="Pathogen Informatics"/>
        </authorList>
    </citation>
    <scope>NUCLEOTIDE SEQUENCE [LARGE SCALE GENOMIC DNA]</scope>
    <source>
        <strain evidence="13 14">VRECD0157</strain>
    </source>
</reference>
<evidence type="ECO:0000259" key="7">
    <source>
        <dbReference type="PROSITE" id="PS51194"/>
    </source>
</evidence>
<evidence type="ECO:0000313" key="10">
    <source>
        <dbReference type="EMBL" id="CDS88348.1"/>
    </source>
</evidence>
<dbReference type="SMART" id="SM00487">
    <property type="entry name" value="DEXDc"/>
    <property type="match status" value="1"/>
</dbReference>
<gene>
    <name evidence="13" type="primary">cshA_1</name>
    <name evidence="11" type="ORF">BN1095_330301</name>
    <name evidence="9" type="ORF">BN1096_670023</name>
    <name evidence="10" type="ORF">BN1097_670024</name>
    <name evidence="12" type="ORF">KRM00_002726</name>
    <name evidence="13" type="ORF">SAMEA3375112_00676</name>
</gene>
<reference evidence="12" key="3">
    <citation type="journal article" date="2018" name="Genome Biol.">
        <title>SKESA: strategic k-mer extension for scrupulous assemblies.</title>
        <authorList>
            <person name="Souvorov A."/>
            <person name="Agarwala R."/>
            <person name="Lipman D.J."/>
        </authorList>
    </citation>
    <scope>NUCLEOTIDE SEQUENCE</scope>
    <source>
        <strain evidence="12">HN1000</strain>
    </source>
</reference>
<dbReference type="PROSITE" id="PS51195">
    <property type="entry name" value="Q_MOTIF"/>
    <property type="match status" value="1"/>
</dbReference>
<reference evidence="12" key="4">
    <citation type="submission" date="2021-06" db="EMBL/GenBank/DDBJ databases">
        <authorList>
            <consortium name="NCBI Pathogen Detection Project"/>
        </authorList>
    </citation>
    <scope>NUCLEOTIDE SEQUENCE</scope>
    <source>
        <strain evidence="12">HN1000</strain>
    </source>
</reference>
<dbReference type="PROSITE" id="PS51194">
    <property type="entry name" value="HELICASE_CTER"/>
    <property type="match status" value="1"/>
</dbReference>
<dbReference type="GO" id="GO:0009409">
    <property type="term" value="P:response to cold"/>
    <property type="evidence" value="ECO:0007669"/>
    <property type="project" value="TreeGrafter"/>
</dbReference>
<dbReference type="EC" id="3.6.4.13" evidence="13"/>
<dbReference type="AlphaFoldDB" id="A0A069ACB2"/>
<dbReference type="EMBL" id="LK932406">
    <property type="protein sequence ID" value="CDS88348.1"/>
    <property type="molecule type" value="Genomic_DNA"/>
</dbReference>
<evidence type="ECO:0000313" key="14">
    <source>
        <dbReference type="Proteomes" id="UP000189137"/>
    </source>
</evidence>
<reference evidence="10" key="1">
    <citation type="submission" date="2014-07" db="EMBL/GenBank/DDBJ databases">
        <authorList>
            <person name="Monot Marc"/>
        </authorList>
    </citation>
    <scope>NUCLEOTIDE SEQUENCE</scope>
    <source>
        <strain evidence="11">7032989</strain>
        <strain evidence="10">7032994</strain>
    </source>
</reference>
<feature type="short sequence motif" description="Q motif" evidence="5">
    <location>
        <begin position="2"/>
        <end position="30"/>
    </location>
</feature>
<dbReference type="GO" id="GO:0003724">
    <property type="term" value="F:RNA helicase activity"/>
    <property type="evidence" value="ECO:0007669"/>
    <property type="project" value="UniProtKB-EC"/>
</dbReference>
<accession>A0A069ACB2</accession>
<dbReference type="CDD" id="cd18787">
    <property type="entry name" value="SF2_C_DEAD"/>
    <property type="match status" value="1"/>
</dbReference>
<dbReference type="SMART" id="SM00490">
    <property type="entry name" value="HELICc"/>
    <property type="match status" value="1"/>
</dbReference>
<dbReference type="InterPro" id="IPR001650">
    <property type="entry name" value="Helicase_C-like"/>
</dbReference>
<protein>
    <submittedName>
        <fullName evidence="13">DEAD-box ATP-dependent RNA helicase CshA</fullName>
        <ecNumber evidence="13">3.6.4.13</ecNumber>
    </submittedName>
    <submittedName>
        <fullName evidence="12">DEAD/DEAH box helicase</fullName>
    </submittedName>
    <submittedName>
        <fullName evidence="10">Putative ATP-dependent RNA helicase</fullName>
    </submittedName>
</protein>
<dbReference type="Pfam" id="PF00271">
    <property type="entry name" value="Helicase_C"/>
    <property type="match status" value="1"/>
</dbReference>
<sequence>MNTFEQLKISSTLIDGLKKQDITSPTEVQSLVIGNIIQNKDLLINSQTGTGKTLAYLLPIFEKIDTSKRETQALILAPTHELVMQITNQVELLAKNAELSVTSLALIGEVNIQKQIKNIKAVKPHIVIGSCGRVLDLIKQKKLKSHNIKTIVLDEVDNLLNGKNITCIEDIIRTTLRDRQIIGCSASLTDSTIKICDKLMKEFEIIKTKEKSQINPNINHSYLLGEIRDKFTFLRKALAATNPKKAIVFVNNEKNIEVLVSKLNYHNYKAIGIFGNMEKEDRKNAINKFKLGKAKILITTDLSARGLDIVDVSHVFNLDFPKSKNEYLHRCGRTARGNRSGNTISIITKKELDIIKDLQKEFNIVITPKTLQNGELIDIIK</sequence>
<dbReference type="GO" id="GO:0005840">
    <property type="term" value="C:ribosome"/>
    <property type="evidence" value="ECO:0007669"/>
    <property type="project" value="TreeGrafter"/>
</dbReference>
<keyword evidence="2 13" id="KW-0378">Hydrolase</keyword>
<evidence type="ECO:0000313" key="12">
    <source>
        <dbReference type="EMBL" id="HBH1543204.1"/>
    </source>
</evidence>
<dbReference type="EMBL" id="LK932994">
    <property type="protein sequence ID" value="CDT16168.1"/>
    <property type="molecule type" value="Genomic_DNA"/>
</dbReference>
<dbReference type="PATRIC" id="fig|1496.842.peg.1614"/>
<organism evidence="10">
    <name type="scientific">Clostridioides difficile</name>
    <name type="common">Peptoclostridium difficile</name>
    <dbReference type="NCBI Taxonomy" id="1496"/>
    <lineage>
        <taxon>Bacteria</taxon>
        <taxon>Bacillati</taxon>
        <taxon>Bacillota</taxon>
        <taxon>Clostridia</taxon>
        <taxon>Peptostreptococcales</taxon>
        <taxon>Peptostreptococcaceae</taxon>
        <taxon>Clostridioides</taxon>
    </lineage>
</organism>
<dbReference type="Proteomes" id="UP000878956">
    <property type="component" value="Unassembled WGS sequence"/>
</dbReference>
<dbReference type="PROSITE" id="PS51192">
    <property type="entry name" value="HELICASE_ATP_BIND_1"/>
    <property type="match status" value="1"/>
</dbReference>
<dbReference type="InterPro" id="IPR011545">
    <property type="entry name" value="DEAD/DEAH_box_helicase_dom"/>
</dbReference>
<dbReference type="EMBL" id="LK932521">
    <property type="protein sequence ID" value="CDS88232.1"/>
    <property type="molecule type" value="Genomic_DNA"/>
</dbReference>
<dbReference type="InterPro" id="IPR050547">
    <property type="entry name" value="DEAD_box_RNA_helicases"/>
</dbReference>
<dbReference type="InterPro" id="IPR014014">
    <property type="entry name" value="RNA_helicase_DEAD_Q_motif"/>
</dbReference>
<dbReference type="Gene3D" id="3.40.50.300">
    <property type="entry name" value="P-loop containing nucleotide triphosphate hydrolases"/>
    <property type="match status" value="2"/>
</dbReference>
<dbReference type="GO" id="GO:0016787">
    <property type="term" value="F:hydrolase activity"/>
    <property type="evidence" value="ECO:0007669"/>
    <property type="project" value="UniProtKB-KW"/>
</dbReference>
<evidence type="ECO:0000256" key="4">
    <source>
        <dbReference type="ARBA" id="ARBA00022840"/>
    </source>
</evidence>
<evidence type="ECO:0000313" key="9">
    <source>
        <dbReference type="EMBL" id="CDS88232.1"/>
    </source>
</evidence>
<evidence type="ECO:0000259" key="6">
    <source>
        <dbReference type="PROSITE" id="PS51192"/>
    </source>
</evidence>
<evidence type="ECO:0000256" key="1">
    <source>
        <dbReference type="ARBA" id="ARBA00022741"/>
    </source>
</evidence>
<name>A0A069ACB2_CLODI</name>
<dbReference type="Pfam" id="PF00270">
    <property type="entry name" value="DEAD"/>
    <property type="match status" value="1"/>
</dbReference>
<evidence type="ECO:0000259" key="8">
    <source>
        <dbReference type="PROSITE" id="PS51195"/>
    </source>
</evidence>
<keyword evidence="1" id="KW-0547">Nucleotide-binding</keyword>
<dbReference type="InterPro" id="IPR027417">
    <property type="entry name" value="P-loop_NTPase"/>
</dbReference>
<evidence type="ECO:0000256" key="2">
    <source>
        <dbReference type="ARBA" id="ARBA00022801"/>
    </source>
</evidence>
<dbReference type="RefSeq" id="WP_011861454.1">
    <property type="nucleotide sequence ID" value="NZ_AP031492.1"/>
</dbReference>